<evidence type="ECO:0000313" key="8">
    <source>
        <dbReference type="Proteomes" id="UP000007364"/>
    </source>
</evidence>
<dbReference type="OrthoDB" id="9812068at2"/>
<dbReference type="SMART" id="SM00245">
    <property type="entry name" value="TSPc"/>
    <property type="match status" value="1"/>
</dbReference>
<evidence type="ECO:0000259" key="6">
    <source>
        <dbReference type="PROSITE" id="PS50106"/>
    </source>
</evidence>
<dbReference type="eggNOG" id="COG0793">
    <property type="taxonomic scope" value="Bacteria"/>
</dbReference>
<dbReference type="PANTHER" id="PTHR32060">
    <property type="entry name" value="TAIL-SPECIFIC PROTEASE"/>
    <property type="match status" value="1"/>
</dbReference>
<dbReference type="EMBL" id="AMSG01000001">
    <property type="protein sequence ID" value="EKF56794.1"/>
    <property type="molecule type" value="Genomic_DNA"/>
</dbReference>
<sequence>MKKKIFIPIIAIAVLVVSSSFKNDFFEIAKQLEIFTTMFKELNMNYVDETNPAELMDTAIKSMLEELDPYTQFMNEQDVEGFKISTAGEYSGIGAVVRNFEGKLLVIEPYKGYPADKAGLKAGDEIVRIGDTDVSELKEEATELLKGSNKSDVTIQYKRQGELKTTTVTREEIEIDAVPYFNMIDQQTGYIVLSKFNSKASKQTKDALENLKSKGAKRIILDLRNNPGGLLTEAIEVCNLFVPKGELIVSTKSKVKKFNKQYHTRKKPVDTEIPLVVLINGRSASASEIVSGALQDLDRAIIVGAKSFGKGLVQRPIKLNYGTQLKVTISRYYTPSGRCIQSTDYWNRDEQGNAVVKKDFNEFHTRNGRKVYDGGGVTPDIAIDHLKDNSLTAALIENQVIFDYATEYYYDHPTSNISDFNFTNSDYQQFKSFVKSHGFSYQTNTEKALKKIMQSDEINEFGPEIKADYQTLLIDIENNKLSSLDQYKASIQKNIEDELIVRYFYRDGLYDYYLKNDQAIVKATILLEDATKYKQVLK</sequence>
<dbReference type="GO" id="GO:0030288">
    <property type="term" value="C:outer membrane-bounded periplasmic space"/>
    <property type="evidence" value="ECO:0007669"/>
    <property type="project" value="TreeGrafter"/>
</dbReference>
<dbReference type="PANTHER" id="PTHR32060:SF30">
    <property type="entry name" value="CARBOXY-TERMINAL PROCESSING PROTEASE CTPA"/>
    <property type="match status" value="1"/>
</dbReference>
<dbReference type="Gene3D" id="3.90.226.10">
    <property type="entry name" value="2-enoyl-CoA Hydratase, Chain A, domain 1"/>
    <property type="match status" value="1"/>
</dbReference>
<keyword evidence="4 5" id="KW-0720">Serine protease</keyword>
<dbReference type="InterPro" id="IPR005151">
    <property type="entry name" value="Tail-specific_protease"/>
</dbReference>
<dbReference type="GO" id="GO:0008236">
    <property type="term" value="F:serine-type peptidase activity"/>
    <property type="evidence" value="ECO:0007669"/>
    <property type="project" value="UniProtKB-KW"/>
</dbReference>
<comment type="similarity">
    <text evidence="1 5">Belongs to the peptidase S41A family.</text>
</comment>
<dbReference type="InterPro" id="IPR001478">
    <property type="entry name" value="PDZ"/>
</dbReference>
<dbReference type="GO" id="GO:0007165">
    <property type="term" value="P:signal transduction"/>
    <property type="evidence" value="ECO:0007669"/>
    <property type="project" value="TreeGrafter"/>
</dbReference>
<evidence type="ECO:0000313" key="7">
    <source>
        <dbReference type="EMBL" id="EKF56794.1"/>
    </source>
</evidence>
<accession>K2PZG5</accession>
<evidence type="ECO:0000256" key="5">
    <source>
        <dbReference type="RuleBase" id="RU004404"/>
    </source>
</evidence>
<dbReference type="Gene3D" id="3.30.750.44">
    <property type="match status" value="1"/>
</dbReference>
<dbReference type="PATRIC" id="fig|555500.3.peg.260"/>
<dbReference type="RefSeq" id="WP_008990123.1">
    <property type="nucleotide sequence ID" value="NZ_AMSG01000001.1"/>
</dbReference>
<keyword evidence="2 5" id="KW-0645">Protease</keyword>
<dbReference type="InterPro" id="IPR036034">
    <property type="entry name" value="PDZ_sf"/>
</dbReference>
<dbReference type="CDD" id="cd07560">
    <property type="entry name" value="Peptidase_S41_CPP"/>
    <property type="match status" value="1"/>
</dbReference>
<dbReference type="PROSITE" id="PS50106">
    <property type="entry name" value="PDZ"/>
    <property type="match status" value="1"/>
</dbReference>
<dbReference type="SMART" id="SM00228">
    <property type="entry name" value="PDZ"/>
    <property type="match status" value="1"/>
</dbReference>
<protein>
    <submittedName>
        <fullName evidence="7">Carboxy-terminal processing protease</fullName>
    </submittedName>
</protein>
<dbReference type="Gene3D" id="2.30.42.10">
    <property type="match status" value="1"/>
</dbReference>
<keyword evidence="3 5" id="KW-0378">Hydrolase</keyword>
<dbReference type="NCBIfam" id="TIGR00225">
    <property type="entry name" value="prc"/>
    <property type="match status" value="1"/>
</dbReference>
<dbReference type="AlphaFoldDB" id="K2PZG5"/>
<evidence type="ECO:0000256" key="3">
    <source>
        <dbReference type="ARBA" id="ARBA00022801"/>
    </source>
</evidence>
<dbReference type="GO" id="GO:0006508">
    <property type="term" value="P:proteolysis"/>
    <property type="evidence" value="ECO:0007669"/>
    <property type="project" value="UniProtKB-KW"/>
</dbReference>
<proteinExistence type="inferred from homology"/>
<dbReference type="Proteomes" id="UP000007364">
    <property type="component" value="Unassembled WGS sequence"/>
</dbReference>
<dbReference type="Pfam" id="PF13180">
    <property type="entry name" value="PDZ_2"/>
    <property type="match status" value="1"/>
</dbReference>
<comment type="caution">
    <text evidence="7">The sequence shown here is derived from an EMBL/GenBank/DDBJ whole genome shotgun (WGS) entry which is preliminary data.</text>
</comment>
<dbReference type="STRING" id="555500.I215_01230"/>
<evidence type="ECO:0000256" key="1">
    <source>
        <dbReference type="ARBA" id="ARBA00009179"/>
    </source>
</evidence>
<reference evidence="7 8" key="1">
    <citation type="journal article" date="2012" name="J. Bacteriol.">
        <title>Genome Sequence of Galbibacter marinum Type Strain ck-I2-15.</title>
        <authorList>
            <person name="Lai Q."/>
            <person name="Li C."/>
            <person name="Shao Z."/>
        </authorList>
    </citation>
    <scope>NUCLEOTIDE SEQUENCE [LARGE SCALE GENOMIC DNA]</scope>
    <source>
        <strain evidence="8">ck-I2-15</strain>
    </source>
</reference>
<feature type="domain" description="PDZ" evidence="6">
    <location>
        <begin position="85"/>
        <end position="150"/>
    </location>
</feature>
<organism evidence="7 8">
    <name type="scientific">Galbibacter marinus</name>
    <dbReference type="NCBI Taxonomy" id="555500"/>
    <lineage>
        <taxon>Bacteria</taxon>
        <taxon>Pseudomonadati</taxon>
        <taxon>Bacteroidota</taxon>
        <taxon>Flavobacteriia</taxon>
        <taxon>Flavobacteriales</taxon>
        <taxon>Flavobacteriaceae</taxon>
        <taxon>Galbibacter</taxon>
    </lineage>
</organism>
<dbReference type="InterPro" id="IPR029045">
    <property type="entry name" value="ClpP/crotonase-like_dom_sf"/>
</dbReference>
<dbReference type="InterPro" id="IPR004447">
    <property type="entry name" value="Peptidase_S41A"/>
</dbReference>
<name>K2PZG5_9FLAO</name>
<evidence type="ECO:0000256" key="2">
    <source>
        <dbReference type="ARBA" id="ARBA00022670"/>
    </source>
</evidence>
<keyword evidence="8" id="KW-1185">Reference proteome</keyword>
<dbReference type="Pfam" id="PF03572">
    <property type="entry name" value="Peptidase_S41"/>
    <property type="match status" value="1"/>
</dbReference>
<dbReference type="GO" id="GO:0004175">
    <property type="term" value="F:endopeptidase activity"/>
    <property type="evidence" value="ECO:0007669"/>
    <property type="project" value="TreeGrafter"/>
</dbReference>
<dbReference type="SUPFAM" id="SSF52096">
    <property type="entry name" value="ClpP/crotonase"/>
    <property type="match status" value="1"/>
</dbReference>
<dbReference type="CDD" id="cd06782">
    <property type="entry name" value="cpPDZ_CPP-like"/>
    <property type="match status" value="1"/>
</dbReference>
<evidence type="ECO:0000256" key="4">
    <source>
        <dbReference type="ARBA" id="ARBA00022825"/>
    </source>
</evidence>
<dbReference type="SUPFAM" id="SSF50156">
    <property type="entry name" value="PDZ domain-like"/>
    <property type="match status" value="1"/>
</dbReference>
<gene>
    <name evidence="7" type="ORF">I215_01230</name>
</gene>